<gene>
    <name evidence="3" type="ORF">COT20_02485</name>
</gene>
<evidence type="ECO:0000256" key="2">
    <source>
        <dbReference type="SAM" id="Phobius"/>
    </source>
</evidence>
<evidence type="ECO:0000313" key="3">
    <source>
        <dbReference type="EMBL" id="PIU14724.1"/>
    </source>
</evidence>
<dbReference type="AlphaFoldDB" id="A0A2M6XU05"/>
<protein>
    <recommendedName>
        <fullName evidence="5">Band 7 domain-containing protein</fullName>
    </recommendedName>
</protein>
<name>A0A2M6XU05_9BACT</name>
<accession>A0A2M6XU05</accession>
<keyword evidence="2" id="KW-0472">Membrane</keyword>
<evidence type="ECO:0000313" key="4">
    <source>
        <dbReference type="Proteomes" id="UP000229784"/>
    </source>
</evidence>
<feature type="region of interest" description="Disordered" evidence="1">
    <location>
        <begin position="258"/>
        <end position="278"/>
    </location>
</feature>
<proteinExistence type="predicted"/>
<feature type="transmembrane region" description="Helical" evidence="2">
    <location>
        <begin position="44"/>
        <end position="64"/>
    </location>
</feature>
<sequence>MATKRQEQENEEDQKQGLGTLVGWILFLVIWIGFHLIICRHHPLWHIWGFAFAFAFFWLTILLIHRCLALNRWYFILIEEATAAVIVRGGKFIGLKSSCPEGFYQDKNGNIRKILPGETLEKEKRRFERLLGGIHFLGILVERYSRHHRFSALRDNGVREYSEDQDFVFLPIDYYVFSFPISEEQAIEDIKGIGIGVSVVMPARIYNPRTALFATKSWVQSIYALLRPVLEQFVPNFRWKEDLTRMVAGVGIEDLQKQKQEQEEIEAEDQQTQPPEPFEQGAAIITPTGTDLKEEFWKVFKNSLRGNVNVQEIASDNPLGDGVEAIILFGVMIYKKGFTIFKVDPPPDFRQLATKAYVAQKEAEATIITANARAEAEKIKGGGIAKGLQNRTVAFALEALATKYGKKPAEISEDLKNGLYSDEFDLFLDEGRQREGIDQGTFRELRYPKGDALSSFLDRVLSATQKGGEAKKT</sequence>
<reference evidence="4" key="1">
    <citation type="submission" date="2017-09" db="EMBL/GenBank/DDBJ databases">
        <title>Depth-based differentiation of microbial function through sediment-hosted aquifers and enrichment of novel symbionts in the deep terrestrial subsurface.</title>
        <authorList>
            <person name="Probst A.J."/>
            <person name="Ladd B."/>
            <person name="Jarett J.K."/>
            <person name="Geller-Mcgrath D.E."/>
            <person name="Sieber C.M.K."/>
            <person name="Emerson J.B."/>
            <person name="Anantharaman K."/>
            <person name="Thomas B.C."/>
            <person name="Malmstrom R."/>
            <person name="Stieglmeier M."/>
            <person name="Klingl A."/>
            <person name="Woyke T."/>
            <person name="Ryan C.M."/>
            <person name="Banfield J.F."/>
        </authorList>
    </citation>
    <scope>NUCLEOTIDE SEQUENCE [LARGE SCALE GENOMIC DNA]</scope>
</reference>
<evidence type="ECO:0008006" key="5">
    <source>
        <dbReference type="Google" id="ProtNLM"/>
    </source>
</evidence>
<organism evidence="3 4">
    <name type="scientific">bacterium (Candidatus Gribaldobacteria) CG08_land_8_20_14_0_20_39_15</name>
    <dbReference type="NCBI Taxonomy" id="2014273"/>
    <lineage>
        <taxon>Bacteria</taxon>
        <taxon>Candidatus Gribaldobacteria</taxon>
    </lineage>
</organism>
<comment type="caution">
    <text evidence="3">The sequence shown here is derived from an EMBL/GenBank/DDBJ whole genome shotgun (WGS) entry which is preliminary data.</text>
</comment>
<keyword evidence="2" id="KW-1133">Transmembrane helix</keyword>
<feature type="transmembrane region" description="Helical" evidence="2">
    <location>
        <begin position="21"/>
        <end position="38"/>
    </location>
</feature>
<dbReference type="Proteomes" id="UP000229784">
    <property type="component" value="Unassembled WGS sequence"/>
</dbReference>
<evidence type="ECO:0000256" key="1">
    <source>
        <dbReference type="SAM" id="MobiDB-lite"/>
    </source>
</evidence>
<dbReference type="EMBL" id="PEXQ01000061">
    <property type="protein sequence ID" value="PIU14724.1"/>
    <property type="molecule type" value="Genomic_DNA"/>
</dbReference>
<keyword evidence="2" id="KW-0812">Transmembrane</keyword>